<dbReference type="OrthoDB" id="4600at2759"/>
<evidence type="ECO:0000256" key="4">
    <source>
        <dbReference type="ARBA" id="ARBA00022737"/>
    </source>
</evidence>
<name>A0A2V3IKI4_9FLOR</name>
<dbReference type="Pfam" id="PF03600">
    <property type="entry name" value="CitMHS"/>
    <property type="match status" value="1"/>
</dbReference>
<dbReference type="EMBL" id="NBIV01000157">
    <property type="protein sequence ID" value="PXF42587.1"/>
    <property type="molecule type" value="Genomic_DNA"/>
</dbReference>
<evidence type="ECO:0000256" key="2">
    <source>
        <dbReference type="ARBA" id="ARBA00022448"/>
    </source>
</evidence>
<evidence type="ECO:0000313" key="8">
    <source>
        <dbReference type="EMBL" id="PXF42587.1"/>
    </source>
</evidence>
<dbReference type="PANTHER" id="PTHR43652:SF2">
    <property type="entry name" value="BASIC AMINO ACID ANTIPORTER YFCC-RELATED"/>
    <property type="match status" value="1"/>
</dbReference>
<keyword evidence="3" id="KW-0812">Transmembrane</keyword>
<evidence type="ECO:0000256" key="1">
    <source>
        <dbReference type="ARBA" id="ARBA00004141"/>
    </source>
</evidence>
<dbReference type="InterPro" id="IPR004680">
    <property type="entry name" value="Cit_transptr-like_dom"/>
</dbReference>
<keyword evidence="4" id="KW-0677">Repeat</keyword>
<dbReference type="GO" id="GO:0055085">
    <property type="term" value="P:transmembrane transport"/>
    <property type="evidence" value="ECO:0007669"/>
    <property type="project" value="InterPro"/>
</dbReference>
<comment type="caution">
    <text evidence="8">The sequence shown here is derived from an EMBL/GenBank/DDBJ whole genome shotgun (WGS) entry which is preliminary data.</text>
</comment>
<proteinExistence type="predicted"/>
<evidence type="ECO:0000256" key="3">
    <source>
        <dbReference type="ARBA" id="ARBA00022692"/>
    </source>
</evidence>
<dbReference type="STRING" id="448386.A0A2V3IKI4"/>
<reference evidence="8 9" key="1">
    <citation type="journal article" date="2018" name="Mol. Biol. Evol.">
        <title>Analysis of the draft genome of the red seaweed Gracilariopsis chorda provides insights into genome size evolution in Rhodophyta.</title>
        <authorList>
            <person name="Lee J."/>
            <person name="Yang E.C."/>
            <person name="Graf L."/>
            <person name="Yang J.H."/>
            <person name="Qiu H."/>
            <person name="Zel Zion U."/>
            <person name="Chan C.X."/>
            <person name="Stephens T.G."/>
            <person name="Weber A.P.M."/>
            <person name="Boo G.H."/>
            <person name="Boo S.M."/>
            <person name="Kim K.M."/>
            <person name="Shin Y."/>
            <person name="Jung M."/>
            <person name="Lee S.J."/>
            <person name="Yim H.S."/>
            <person name="Lee J.H."/>
            <person name="Bhattacharya D."/>
            <person name="Yoon H.S."/>
        </authorList>
    </citation>
    <scope>NUCLEOTIDE SEQUENCE [LARGE SCALE GENOMIC DNA]</scope>
    <source>
        <strain evidence="8 9">SKKU-2015</strain>
        <tissue evidence="8">Whole body</tissue>
    </source>
</reference>
<keyword evidence="2" id="KW-0813">Transport</keyword>
<keyword evidence="5" id="KW-1133">Transmembrane helix</keyword>
<accession>A0A2V3IKI4</accession>
<organism evidence="8 9">
    <name type="scientific">Gracilariopsis chorda</name>
    <dbReference type="NCBI Taxonomy" id="448386"/>
    <lineage>
        <taxon>Eukaryota</taxon>
        <taxon>Rhodophyta</taxon>
        <taxon>Florideophyceae</taxon>
        <taxon>Rhodymeniophycidae</taxon>
        <taxon>Gracilariales</taxon>
        <taxon>Gracilariaceae</taxon>
        <taxon>Gracilariopsis</taxon>
    </lineage>
</organism>
<dbReference type="GO" id="GO:0005886">
    <property type="term" value="C:plasma membrane"/>
    <property type="evidence" value="ECO:0007669"/>
    <property type="project" value="TreeGrafter"/>
</dbReference>
<protein>
    <submittedName>
        <fullName evidence="8">Putative sulfur deprivation response regulator</fullName>
    </submittedName>
</protein>
<sequence>MRAGDTLLVETGSEFTLTFGKDSNYALLSELSGSQLPREKWLHMLIAASIAVTMISLSTANLVPLMNATAGASFLLICAGCLSLKNATIAVDMSVIITIAASLGISNEVEDTGDVEQLAVFIIDIIRTIRNLGLLFGIYVRTTLFSSVVTNKAAVSLIFPVFSNILKSQDPVVDRYAAPYTLMIGACSSFPTPIGYQTSLMVHGPGGYTFMDCFILRVPVYRKLSLRHL</sequence>
<keyword evidence="6" id="KW-0472">Membrane</keyword>
<evidence type="ECO:0000259" key="7">
    <source>
        <dbReference type="Pfam" id="PF03600"/>
    </source>
</evidence>
<dbReference type="Proteomes" id="UP000247409">
    <property type="component" value="Unassembled WGS sequence"/>
</dbReference>
<comment type="subcellular location">
    <subcellularLocation>
        <location evidence="1">Membrane</location>
        <topology evidence="1">Multi-pass membrane protein</topology>
    </subcellularLocation>
</comment>
<feature type="domain" description="Citrate transporter-like" evidence="7">
    <location>
        <begin position="64"/>
        <end position="216"/>
    </location>
</feature>
<dbReference type="InterPro" id="IPR051679">
    <property type="entry name" value="DASS-Related_Transporters"/>
</dbReference>
<dbReference type="PANTHER" id="PTHR43652">
    <property type="entry name" value="BASIC AMINO ACID ANTIPORTER YFCC-RELATED"/>
    <property type="match status" value="1"/>
</dbReference>
<evidence type="ECO:0000256" key="6">
    <source>
        <dbReference type="ARBA" id="ARBA00023136"/>
    </source>
</evidence>
<dbReference type="AlphaFoldDB" id="A0A2V3IKI4"/>
<evidence type="ECO:0000256" key="5">
    <source>
        <dbReference type="ARBA" id="ARBA00022989"/>
    </source>
</evidence>
<keyword evidence="9" id="KW-1185">Reference proteome</keyword>
<gene>
    <name evidence="8" type="ORF">BWQ96_07682</name>
</gene>
<evidence type="ECO:0000313" key="9">
    <source>
        <dbReference type="Proteomes" id="UP000247409"/>
    </source>
</evidence>